<feature type="signal peptide" evidence="2">
    <location>
        <begin position="1"/>
        <end position="29"/>
    </location>
</feature>
<dbReference type="Proteomes" id="UP001595850">
    <property type="component" value="Unassembled WGS sequence"/>
</dbReference>
<dbReference type="EMBL" id="JBHSBM010000024">
    <property type="protein sequence ID" value="MFC4060925.1"/>
    <property type="molecule type" value="Genomic_DNA"/>
</dbReference>
<evidence type="ECO:0008006" key="5">
    <source>
        <dbReference type="Google" id="ProtNLM"/>
    </source>
</evidence>
<reference evidence="4" key="1">
    <citation type="journal article" date="2019" name="Int. J. Syst. Evol. Microbiol.">
        <title>The Global Catalogue of Microorganisms (GCM) 10K type strain sequencing project: providing services to taxonomists for standard genome sequencing and annotation.</title>
        <authorList>
            <consortium name="The Broad Institute Genomics Platform"/>
            <consortium name="The Broad Institute Genome Sequencing Center for Infectious Disease"/>
            <person name="Wu L."/>
            <person name="Ma J."/>
        </authorList>
    </citation>
    <scope>NUCLEOTIDE SEQUENCE [LARGE SCALE GENOMIC DNA]</scope>
    <source>
        <strain evidence="4">TBRC 4489</strain>
    </source>
</reference>
<comment type="caution">
    <text evidence="3">The sequence shown here is derived from an EMBL/GenBank/DDBJ whole genome shotgun (WGS) entry which is preliminary data.</text>
</comment>
<feature type="region of interest" description="Disordered" evidence="1">
    <location>
        <begin position="27"/>
        <end position="48"/>
    </location>
</feature>
<evidence type="ECO:0000256" key="1">
    <source>
        <dbReference type="SAM" id="MobiDB-lite"/>
    </source>
</evidence>
<dbReference type="RefSeq" id="WP_377290629.1">
    <property type="nucleotide sequence ID" value="NZ_JBHSBM010000024.1"/>
</dbReference>
<organism evidence="3 4">
    <name type="scientific">Planomonospora corallina</name>
    <dbReference type="NCBI Taxonomy" id="1806052"/>
    <lineage>
        <taxon>Bacteria</taxon>
        <taxon>Bacillati</taxon>
        <taxon>Actinomycetota</taxon>
        <taxon>Actinomycetes</taxon>
        <taxon>Streptosporangiales</taxon>
        <taxon>Streptosporangiaceae</taxon>
        <taxon>Planomonospora</taxon>
    </lineage>
</organism>
<proteinExistence type="predicted"/>
<feature type="chain" id="PRO_5046280273" description="Lipoprotein" evidence="2">
    <location>
        <begin position="30"/>
        <end position="185"/>
    </location>
</feature>
<name>A0ABV8ICZ9_9ACTN</name>
<accession>A0ABV8ICZ9</accession>
<dbReference type="PROSITE" id="PS51257">
    <property type="entry name" value="PROKAR_LIPOPROTEIN"/>
    <property type="match status" value="1"/>
</dbReference>
<evidence type="ECO:0000256" key="2">
    <source>
        <dbReference type="SAM" id="SignalP"/>
    </source>
</evidence>
<keyword evidence="2" id="KW-0732">Signal</keyword>
<keyword evidence="4" id="KW-1185">Reference proteome</keyword>
<evidence type="ECO:0000313" key="4">
    <source>
        <dbReference type="Proteomes" id="UP001595850"/>
    </source>
</evidence>
<sequence>MRRRCASYGLVTTWAVVTGLLTGCQSAPAGSAPAPGGTAPPSAAPAGPRATAEEAVLASYRGMWREFVSAAESADWRAPGLGEYAAGDALIILRHGLWRADRKGRIIRGEPVLSPQVTALRPVAAPARAKIVDCVDDTAFTVRTRSGRPVTRGAPAGRHRATAGLALHDGAWYVRSLVLREAGTC</sequence>
<evidence type="ECO:0000313" key="3">
    <source>
        <dbReference type="EMBL" id="MFC4060925.1"/>
    </source>
</evidence>
<gene>
    <name evidence="3" type="ORF">ACFOWE_21695</name>
</gene>
<protein>
    <recommendedName>
        <fullName evidence="5">Lipoprotein</fullName>
    </recommendedName>
</protein>